<evidence type="ECO:0000313" key="6">
    <source>
        <dbReference type="Proteomes" id="UP000295504"/>
    </source>
</evidence>
<comment type="caution">
    <text evidence="5">The sequence shown here is derived from an EMBL/GenBank/DDBJ whole genome shotgun (WGS) entry which is preliminary data.</text>
</comment>
<protein>
    <submittedName>
        <fullName evidence="5">Propionate CoA-transferase</fullName>
    </submittedName>
</protein>
<dbReference type="PANTHER" id="PTHR43293:SF1">
    <property type="entry name" value="ACETATE COA-TRANSFERASE YDIF"/>
    <property type="match status" value="1"/>
</dbReference>
<dbReference type="PANTHER" id="PTHR43293">
    <property type="entry name" value="ACETATE COA-TRANSFERASE YDIF"/>
    <property type="match status" value="1"/>
</dbReference>
<evidence type="ECO:0000256" key="3">
    <source>
        <dbReference type="PIRNR" id="PIRNR000858"/>
    </source>
</evidence>
<name>A0A4R2T565_9FIRM</name>
<dbReference type="SUPFAM" id="SSF100950">
    <property type="entry name" value="NagB/RpiA/CoA transferase-like"/>
    <property type="match status" value="2"/>
</dbReference>
<dbReference type="Gene3D" id="3.40.1080.10">
    <property type="entry name" value="Glutaconate Coenzyme A-transferase"/>
    <property type="match status" value="2"/>
</dbReference>
<evidence type="ECO:0000313" key="5">
    <source>
        <dbReference type="EMBL" id="TCP97195.1"/>
    </source>
</evidence>
<keyword evidence="2 3" id="KW-0808">Transferase</keyword>
<evidence type="ECO:0000256" key="4">
    <source>
        <dbReference type="PIRSR" id="PIRSR000858-1"/>
    </source>
</evidence>
<gene>
    <name evidence="5" type="ORF">EDD79_104723</name>
</gene>
<organism evidence="5 6">
    <name type="scientific">Serpentinicella alkaliphila</name>
    <dbReference type="NCBI Taxonomy" id="1734049"/>
    <lineage>
        <taxon>Bacteria</taxon>
        <taxon>Bacillati</taxon>
        <taxon>Bacillota</taxon>
        <taxon>Clostridia</taxon>
        <taxon>Peptostreptococcales</taxon>
        <taxon>Natronincolaceae</taxon>
        <taxon>Serpentinicella</taxon>
    </lineage>
</organism>
<dbReference type="AlphaFoldDB" id="A0A4R2T565"/>
<reference evidence="5 6" key="1">
    <citation type="submission" date="2019-03" db="EMBL/GenBank/DDBJ databases">
        <title>Genomic Encyclopedia of Type Strains, Phase IV (KMG-IV): sequencing the most valuable type-strain genomes for metagenomic binning, comparative biology and taxonomic classification.</title>
        <authorList>
            <person name="Goeker M."/>
        </authorList>
    </citation>
    <scope>NUCLEOTIDE SEQUENCE [LARGE SCALE GENOMIC DNA]</scope>
    <source>
        <strain evidence="5 6">DSM 100013</strain>
    </source>
</reference>
<dbReference type="Proteomes" id="UP000295504">
    <property type="component" value="Unassembled WGS sequence"/>
</dbReference>
<evidence type="ECO:0000256" key="1">
    <source>
        <dbReference type="ARBA" id="ARBA00007154"/>
    </source>
</evidence>
<dbReference type="SMART" id="SM00882">
    <property type="entry name" value="CoA_trans"/>
    <property type="match status" value="1"/>
</dbReference>
<keyword evidence="6" id="KW-1185">Reference proteome</keyword>
<comment type="similarity">
    <text evidence="1 3">Belongs to the 3-oxoacid CoA-transferase family.</text>
</comment>
<dbReference type="EMBL" id="SLYC01000047">
    <property type="protein sequence ID" value="TCP97195.1"/>
    <property type="molecule type" value="Genomic_DNA"/>
</dbReference>
<dbReference type="RefSeq" id="WP_132849509.1">
    <property type="nucleotide sequence ID" value="NZ_CP058648.1"/>
</dbReference>
<sequence>MKKVKVLTAQEAVDLVKDGDTLVTSGFVGNCNPELLSKTIEKKFLETGHPRDLTLFYISSQGDRSGTRGGDHYAHEGMLKRAVLAHYGTAPSLGKMAVENKMEAFNIPQGGTVFMIRDMAGKRPGTITHVGLDTFVDPRNTGGKVNQKAIDSGWNPIQLIEVDGEEKLFYRTFPVNICFIRGTYADEFGNVSLDKEAATTEVLSIAQAVYNNKGTVIVQVEGIVKAGTINPKLVKIPGAYVTAVVVASPEDHEQALGHPYNPGISGEQRMVVGETAPMPLSAKKILARRAAMELREGTVVNLGVGAPEGIAAVAGEEGISDYMTLTVESGTIGGIPQGGSRFGSALNPDAIIDQGYQFDFYDGGGLDQAYLGLAQCDQFGNINVSRFGPRLAGCGGFISITQNAGKVFFLGTFTAGGLKTSIADGKLVINQEGREIKFIEQVEQVTFSGKRANKNKQPVLYITERCVFELTEKGLCLIEVAPGIDIQTQILDLMKFKPEISENLKEMDPRLFREEKMGLAK</sequence>
<dbReference type="GO" id="GO:0008410">
    <property type="term" value="F:CoA-transferase activity"/>
    <property type="evidence" value="ECO:0007669"/>
    <property type="project" value="InterPro"/>
</dbReference>
<proteinExistence type="inferred from homology"/>
<evidence type="ECO:0000256" key="2">
    <source>
        <dbReference type="ARBA" id="ARBA00022679"/>
    </source>
</evidence>
<dbReference type="OrthoDB" id="9805230at2"/>
<dbReference type="PIRSF" id="PIRSF000858">
    <property type="entry name" value="SCOT-t"/>
    <property type="match status" value="1"/>
</dbReference>
<dbReference type="InterPro" id="IPR004165">
    <property type="entry name" value="CoA_trans_fam_I"/>
</dbReference>
<dbReference type="InterPro" id="IPR014388">
    <property type="entry name" value="3-oxoacid_CoA-transferase"/>
</dbReference>
<feature type="active site" description="5-glutamyl coenzyme A thioester intermediate" evidence="4">
    <location>
        <position position="328"/>
    </location>
</feature>
<dbReference type="GO" id="GO:0046952">
    <property type="term" value="P:ketone body catabolic process"/>
    <property type="evidence" value="ECO:0007669"/>
    <property type="project" value="InterPro"/>
</dbReference>
<dbReference type="InterPro" id="IPR037171">
    <property type="entry name" value="NagB/RpiA_transferase-like"/>
</dbReference>
<accession>A0A4R2T565</accession>
<dbReference type="Pfam" id="PF01144">
    <property type="entry name" value="CoA_trans"/>
    <property type="match status" value="1"/>
</dbReference>